<feature type="transmembrane region" description="Helical" evidence="7">
    <location>
        <begin position="233"/>
        <end position="249"/>
    </location>
</feature>
<dbReference type="Gene3D" id="3.30.565.10">
    <property type="entry name" value="Histidine kinase-like ATPase, C-terminal domain"/>
    <property type="match status" value="1"/>
</dbReference>
<dbReference type="InterPro" id="IPR007895">
    <property type="entry name" value="MASE1"/>
</dbReference>
<evidence type="ECO:0000256" key="5">
    <source>
        <dbReference type="ARBA" id="ARBA00023136"/>
    </source>
</evidence>
<keyword evidence="2" id="KW-1003">Cell membrane</keyword>
<organism evidence="9 10">
    <name type="scientific">Pseudomarimonas salicorniae</name>
    <dbReference type="NCBI Taxonomy" id="2933270"/>
    <lineage>
        <taxon>Bacteria</taxon>
        <taxon>Pseudomonadati</taxon>
        <taxon>Pseudomonadota</taxon>
        <taxon>Gammaproteobacteria</taxon>
        <taxon>Lysobacterales</taxon>
        <taxon>Lysobacteraceae</taxon>
        <taxon>Pseudomarimonas</taxon>
    </lineage>
</organism>
<evidence type="ECO:0000256" key="2">
    <source>
        <dbReference type="ARBA" id="ARBA00022475"/>
    </source>
</evidence>
<sequence length="527" mass="57665">MRGPRYWALTGGWLAAALLLYPVAWALGLLVSNDYWFLPVGVRVAALLRVPVRWWWALLLGEYIAASATLVYFGGSFTPAGSIMANGVPWGLYALAVWLWRRQSAEELPRTPQSFAQLLMVGFAASALTAVNLVALRAIDGRLAGDSTIESLFGLLVGDFVGMVLLGPVLVQFGDPRAAWRQSRVWRDLAYSVVPLGIVLAVVASNQPQALPYVALFALGAPLYLARQSGWRGAALAFALVSAAVYATGRAHFSPQIASLLQFYLAVIGVAGLIFGSWVGFERRLRERMQRGLDELAEANARLQSQTAEMRELGRRLVRAQEDERQRIRADLRGELSQQITILGTQLSLLVRRVDRPELMAMLDELRTHVHALRDAADDCLENLQPRAMSSGGLAEALRGGPSARALSEAGVETRVTIEGDERRLAELDRMQAYRIVQHLMALAMRYSNAVLMEVRVVVGAGVPPEVELDIRLLCRSPLNLEAVRAESDLQAVRDRVFARGGQAHVEIEPSGGLRVVCRFEAGAAAV</sequence>
<feature type="transmembrane region" description="Helical" evidence="7">
    <location>
        <begin position="210"/>
        <end position="226"/>
    </location>
</feature>
<feature type="transmembrane region" description="Helical" evidence="7">
    <location>
        <begin position="6"/>
        <end position="31"/>
    </location>
</feature>
<feature type="transmembrane region" description="Helical" evidence="7">
    <location>
        <begin position="80"/>
        <end position="100"/>
    </location>
</feature>
<keyword evidence="6" id="KW-0175">Coiled coil</keyword>
<evidence type="ECO:0000256" key="4">
    <source>
        <dbReference type="ARBA" id="ARBA00022989"/>
    </source>
</evidence>
<evidence type="ECO:0000256" key="1">
    <source>
        <dbReference type="ARBA" id="ARBA00004651"/>
    </source>
</evidence>
<proteinExistence type="predicted"/>
<keyword evidence="10" id="KW-1185">Reference proteome</keyword>
<evidence type="ECO:0000259" key="8">
    <source>
        <dbReference type="Pfam" id="PF05231"/>
    </source>
</evidence>
<reference evidence="9" key="1">
    <citation type="submission" date="2022-04" db="EMBL/GenBank/DDBJ databases">
        <title>Lysobacter sp. CAU 1642 isolated from sea sand.</title>
        <authorList>
            <person name="Kim W."/>
        </authorList>
    </citation>
    <scope>NUCLEOTIDE SEQUENCE</scope>
    <source>
        <strain evidence="9">CAU 1642</strain>
    </source>
</reference>
<name>A0ABT0GGX7_9GAMM</name>
<dbReference type="RefSeq" id="WP_248206600.1">
    <property type="nucleotide sequence ID" value="NZ_JALNMH010000004.1"/>
</dbReference>
<feature type="domain" description="MASE1" evidence="8">
    <location>
        <begin position="11"/>
        <end position="277"/>
    </location>
</feature>
<keyword evidence="3 7" id="KW-0812">Transmembrane</keyword>
<feature type="transmembrane region" description="Helical" evidence="7">
    <location>
        <begin position="121"/>
        <end position="139"/>
    </location>
</feature>
<evidence type="ECO:0000256" key="7">
    <source>
        <dbReference type="SAM" id="Phobius"/>
    </source>
</evidence>
<keyword evidence="4 7" id="KW-1133">Transmembrane helix</keyword>
<feature type="transmembrane region" description="Helical" evidence="7">
    <location>
        <begin position="52"/>
        <end position="74"/>
    </location>
</feature>
<dbReference type="Proteomes" id="UP001431449">
    <property type="component" value="Unassembled WGS sequence"/>
</dbReference>
<evidence type="ECO:0000313" key="9">
    <source>
        <dbReference type="EMBL" id="MCK7593280.1"/>
    </source>
</evidence>
<protein>
    <recommendedName>
        <fullName evidence="8">MASE1 domain-containing protein</fullName>
    </recommendedName>
</protein>
<feature type="transmembrane region" description="Helical" evidence="7">
    <location>
        <begin position="261"/>
        <end position="281"/>
    </location>
</feature>
<dbReference type="Pfam" id="PF05231">
    <property type="entry name" value="MASE1"/>
    <property type="match status" value="1"/>
</dbReference>
<evidence type="ECO:0000313" key="10">
    <source>
        <dbReference type="Proteomes" id="UP001431449"/>
    </source>
</evidence>
<gene>
    <name evidence="9" type="ORF">M0G41_06305</name>
</gene>
<dbReference type="EMBL" id="JALNMH010000004">
    <property type="protein sequence ID" value="MCK7593280.1"/>
    <property type="molecule type" value="Genomic_DNA"/>
</dbReference>
<keyword evidence="5 7" id="KW-0472">Membrane</keyword>
<dbReference type="InterPro" id="IPR036890">
    <property type="entry name" value="HATPase_C_sf"/>
</dbReference>
<accession>A0ABT0GGX7</accession>
<comment type="subcellular location">
    <subcellularLocation>
        <location evidence="1">Cell membrane</location>
        <topology evidence="1">Multi-pass membrane protein</topology>
    </subcellularLocation>
</comment>
<evidence type="ECO:0000256" key="6">
    <source>
        <dbReference type="SAM" id="Coils"/>
    </source>
</evidence>
<feature type="transmembrane region" description="Helical" evidence="7">
    <location>
        <begin position="185"/>
        <end position="204"/>
    </location>
</feature>
<comment type="caution">
    <text evidence="9">The sequence shown here is derived from an EMBL/GenBank/DDBJ whole genome shotgun (WGS) entry which is preliminary data.</text>
</comment>
<feature type="coiled-coil region" evidence="6">
    <location>
        <begin position="282"/>
        <end position="323"/>
    </location>
</feature>
<feature type="transmembrane region" description="Helical" evidence="7">
    <location>
        <begin position="151"/>
        <end position="173"/>
    </location>
</feature>
<evidence type="ECO:0000256" key="3">
    <source>
        <dbReference type="ARBA" id="ARBA00022692"/>
    </source>
</evidence>